<feature type="compositionally biased region" description="Low complexity" evidence="1">
    <location>
        <begin position="52"/>
        <end position="63"/>
    </location>
</feature>
<gene>
    <name evidence="2" type="ORF">KR76_00109</name>
</gene>
<dbReference type="STRING" id="2045.KR76_00109"/>
<name>A0A0C5XCJ3_NOCSI</name>
<reference evidence="2 3" key="1">
    <citation type="journal article" date="2015" name="Genome Announc.">
        <title>Complete Genome Sequence of Steroid-Transforming Nocardioides simplex VKM Ac-2033D.</title>
        <authorList>
            <person name="Shtratnikova V.Y."/>
            <person name="Schelkunov M.I."/>
            <person name="Pekov Y.A."/>
            <person name="Fokina V.V."/>
            <person name="Logacheva M.D."/>
            <person name="Sokolov S.L."/>
            <person name="Bragin E.Y."/>
            <person name="Ashapkin V.V."/>
            <person name="Donova M.V."/>
        </authorList>
    </citation>
    <scope>NUCLEOTIDE SEQUENCE [LARGE SCALE GENOMIC DNA]</scope>
    <source>
        <strain evidence="2 3">VKM Ac-2033D</strain>
    </source>
</reference>
<evidence type="ECO:0000313" key="2">
    <source>
        <dbReference type="EMBL" id="AJR18484.1"/>
    </source>
</evidence>
<dbReference type="HOGENOM" id="CLU_1538506_0_0_11"/>
<feature type="compositionally biased region" description="Basic and acidic residues" evidence="1">
    <location>
        <begin position="161"/>
        <end position="174"/>
    </location>
</feature>
<organism evidence="2 3">
    <name type="scientific">Nocardioides simplex</name>
    <name type="common">Arthrobacter simplex</name>
    <dbReference type="NCBI Taxonomy" id="2045"/>
    <lineage>
        <taxon>Bacteria</taxon>
        <taxon>Bacillati</taxon>
        <taxon>Actinomycetota</taxon>
        <taxon>Actinomycetes</taxon>
        <taxon>Propionibacteriales</taxon>
        <taxon>Nocardioidaceae</taxon>
        <taxon>Pimelobacter</taxon>
    </lineage>
</organism>
<protein>
    <submittedName>
        <fullName evidence="2">Uncharacterized protein</fullName>
    </submittedName>
</protein>
<accession>A0A0C5XCJ3</accession>
<keyword evidence="3" id="KW-1185">Reference proteome</keyword>
<evidence type="ECO:0000256" key="1">
    <source>
        <dbReference type="SAM" id="MobiDB-lite"/>
    </source>
</evidence>
<dbReference type="KEGG" id="psim:KR76_00109"/>
<dbReference type="AlphaFoldDB" id="A0A0C5XCJ3"/>
<proteinExistence type="predicted"/>
<dbReference type="Proteomes" id="UP000030300">
    <property type="component" value="Chromosome"/>
</dbReference>
<sequence>MREREPERHHPTTERREQPHDRAGTAAHGARSRPPGRSGLLRGGLLLGGRTPGTRAGCLLRARAGGRGGPAARRRRGRRTGRHDTKPRRSSHPSQGQHAGAGSPARGGPTSTTRLPRHTWNPGRSPAPRQRRRMPSAEPLDLPYSCALRCRGRVRSGRHSAPADDTTHPRGDIS</sequence>
<evidence type="ECO:0000313" key="3">
    <source>
        <dbReference type="Proteomes" id="UP000030300"/>
    </source>
</evidence>
<feature type="compositionally biased region" description="Basic and acidic residues" evidence="1">
    <location>
        <begin position="1"/>
        <end position="23"/>
    </location>
</feature>
<feature type="compositionally biased region" description="Gly residues" evidence="1">
    <location>
        <begin position="41"/>
        <end position="51"/>
    </location>
</feature>
<feature type="compositionally biased region" description="Basic residues" evidence="1">
    <location>
        <begin position="72"/>
        <end position="91"/>
    </location>
</feature>
<feature type="region of interest" description="Disordered" evidence="1">
    <location>
        <begin position="1"/>
        <end position="174"/>
    </location>
</feature>
<dbReference type="EMBL" id="CP009896">
    <property type="protein sequence ID" value="AJR18484.1"/>
    <property type="molecule type" value="Genomic_DNA"/>
</dbReference>